<dbReference type="EMBL" id="JBHTKR010000007">
    <property type="protein sequence ID" value="MFD1196386.1"/>
    <property type="molecule type" value="Genomic_DNA"/>
</dbReference>
<feature type="domain" description="NAD(P)-binding" evidence="1">
    <location>
        <begin position="7"/>
        <end position="200"/>
    </location>
</feature>
<protein>
    <submittedName>
        <fullName evidence="2">NAD(P)-dependent oxidoreductase</fullName>
    </submittedName>
</protein>
<reference evidence="3" key="1">
    <citation type="journal article" date="2019" name="Int. J. Syst. Evol. Microbiol.">
        <title>The Global Catalogue of Microorganisms (GCM) 10K type strain sequencing project: providing services to taxonomists for standard genome sequencing and annotation.</title>
        <authorList>
            <consortium name="The Broad Institute Genomics Platform"/>
            <consortium name="The Broad Institute Genome Sequencing Center for Infectious Disease"/>
            <person name="Wu L."/>
            <person name="Ma J."/>
        </authorList>
    </citation>
    <scope>NUCLEOTIDE SEQUENCE [LARGE SCALE GENOMIC DNA]</scope>
    <source>
        <strain evidence="3">CCUG 55328</strain>
    </source>
</reference>
<gene>
    <name evidence="2" type="ORF">ACFQ3C_17070</name>
</gene>
<dbReference type="Proteomes" id="UP001597151">
    <property type="component" value="Unassembled WGS sequence"/>
</dbReference>
<organism evidence="2 3">
    <name type="scientific">Seohaeicola saemankumensis</name>
    <dbReference type="NCBI Taxonomy" id="481181"/>
    <lineage>
        <taxon>Bacteria</taxon>
        <taxon>Pseudomonadati</taxon>
        <taxon>Pseudomonadota</taxon>
        <taxon>Alphaproteobacteria</taxon>
        <taxon>Rhodobacterales</taxon>
        <taxon>Roseobacteraceae</taxon>
        <taxon>Seohaeicola</taxon>
    </lineage>
</organism>
<dbReference type="PANTHER" id="PTHR43355">
    <property type="entry name" value="FLAVIN REDUCTASE (NADPH)"/>
    <property type="match status" value="1"/>
</dbReference>
<dbReference type="InterPro" id="IPR051606">
    <property type="entry name" value="Polyketide_Oxido-like"/>
</dbReference>
<evidence type="ECO:0000313" key="3">
    <source>
        <dbReference type="Proteomes" id="UP001597151"/>
    </source>
</evidence>
<dbReference type="RefSeq" id="WP_380794368.1">
    <property type="nucleotide sequence ID" value="NZ_JBHTKR010000007.1"/>
</dbReference>
<dbReference type="InterPro" id="IPR036291">
    <property type="entry name" value="NAD(P)-bd_dom_sf"/>
</dbReference>
<dbReference type="Pfam" id="PF13460">
    <property type="entry name" value="NAD_binding_10"/>
    <property type="match status" value="1"/>
</dbReference>
<dbReference type="SUPFAM" id="SSF51735">
    <property type="entry name" value="NAD(P)-binding Rossmann-fold domains"/>
    <property type="match status" value="1"/>
</dbReference>
<keyword evidence="3" id="KW-1185">Reference proteome</keyword>
<dbReference type="InterPro" id="IPR016040">
    <property type="entry name" value="NAD(P)-bd_dom"/>
</dbReference>
<accession>A0ABW3THN0</accession>
<comment type="caution">
    <text evidence="2">The sequence shown here is derived from an EMBL/GenBank/DDBJ whole genome shotgun (WGS) entry which is preliminary data.</text>
</comment>
<name>A0ABW3THN0_9RHOB</name>
<dbReference type="PANTHER" id="PTHR43355:SF2">
    <property type="entry name" value="FLAVIN REDUCTASE (NADPH)"/>
    <property type="match status" value="1"/>
</dbReference>
<evidence type="ECO:0000313" key="2">
    <source>
        <dbReference type="EMBL" id="MFD1196386.1"/>
    </source>
</evidence>
<proteinExistence type="predicted"/>
<dbReference type="Gene3D" id="3.40.50.720">
    <property type="entry name" value="NAD(P)-binding Rossmann-like Domain"/>
    <property type="match status" value="1"/>
</dbReference>
<evidence type="ECO:0000259" key="1">
    <source>
        <dbReference type="Pfam" id="PF13460"/>
    </source>
</evidence>
<sequence>MKLLVLGASGRTGQLIVEKGLARGHQITSLVRNPDSLQARPGLAVLKGTPTDAAALAAAAEGCDAILVALNNPRSSDLPWAKPLTTEKILTKVAENIIALGGQRVVSLSAAGVGDSFETSPWIMRFLIRRTNLGYAYADHNSVERAYRGSDARWTLVRAMGLSNANKEKPLIVGTATQPKPGMMVRRSAVADFMLDCVEQDSHVRQTPVISEK</sequence>